<dbReference type="AlphaFoldDB" id="A0A177B9M8"/>
<dbReference type="GO" id="GO:0006890">
    <property type="term" value="P:retrograde vesicle-mediated transport, Golgi to endoplasmic reticulum"/>
    <property type="evidence" value="ECO:0007669"/>
    <property type="project" value="TreeGrafter"/>
</dbReference>
<proteinExistence type="predicted"/>
<evidence type="ECO:0000256" key="2">
    <source>
        <dbReference type="ARBA" id="ARBA00022574"/>
    </source>
</evidence>
<evidence type="ECO:0000256" key="3">
    <source>
        <dbReference type="ARBA" id="ARBA00022737"/>
    </source>
</evidence>
<evidence type="ECO:0000256" key="6">
    <source>
        <dbReference type="PROSITE-ProRule" id="PRU00221"/>
    </source>
</evidence>
<comment type="caution">
    <text evidence="8">The sequence shown here is derived from an EMBL/GenBank/DDBJ whole genome shotgun (WGS) entry which is preliminary data.</text>
</comment>
<dbReference type="InterPro" id="IPR019775">
    <property type="entry name" value="WD40_repeat_CS"/>
</dbReference>
<dbReference type="PANTHER" id="PTHR19876">
    <property type="entry name" value="COATOMER"/>
    <property type="match status" value="1"/>
</dbReference>
<dbReference type="PANTHER" id="PTHR19876:SF2">
    <property type="entry name" value="COATOMER SUBUNIT BETA"/>
    <property type="match status" value="1"/>
</dbReference>
<dbReference type="PROSITE" id="PS50294">
    <property type="entry name" value="WD_REPEATS_REGION"/>
    <property type="match status" value="4"/>
</dbReference>
<keyword evidence="2 6" id="KW-0853">WD repeat</keyword>
<dbReference type="GO" id="GO:0006888">
    <property type="term" value="P:endoplasmic reticulum to Golgi vesicle-mediated transport"/>
    <property type="evidence" value="ECO:0007669"/>
    <property type="project" value="TreeGrafter"/>
</dbReference>
<dbReference type="OrthoDB" id="2150324at2759"/>
<dbReference type="FunFam" id="2.130.10.10:FF:000016">
    <property type="entry name" value="Coatomer alpha subunit, putative"/>
    <property type="match status" value="1"/>
</dbReference>
<dbReference type="InterPro" id="IPR036322">
    <property type="entry name" value="WD40_repeat_dom_sf"/>
</dbReference>
<comment type="function">
    <text evidence="4">The coatomer is a cytosolic protein complex that binds to dilysine motifs and reversibly associates with Golgi non-clathrin-coated vesicles, which further mediate biosynthetic protein transport from the ER, via the Golgi up to the trans Golgi network. Coatomer complex is required for budding from Golgi membranes, and is essential for the retrograde Golgi-to-ER transport of dilysine-tagged proteins.</text>
</comment>
<dbReference type="SUPFAM" id="SSF50978">
    <property type="entry name" value="WD40 repeat-like"/>
    <property type="match status" value="1"/>
</dbReference>
<dbReference type="PROSITE" id="PS50082">
    <property type="entry name" value="WD_REPEATS_2"/>
    <property type="match status" value="4"/>
</dbReference>
<keyword evidence="7" id="KW-0812">Transmembrane</keyword>
<reference evidence="8 9" key="1">
    <citation type="submission" date="2016-04" db="EMBL/GenBank/DDBJ databases">
        <title>The genome of Intoshia linei affirms orthonectids as highly simplified spiralians.</title>
        <authorList>
            <person name="Mikhailov K.V."/>
            <person name="Slusarev G.S."/>
            <person name="Nikitin M.A."/>
            <person name="Logacheva M.D."/>
            <person name="Penin A."/>
            <person name="Aleoshin V."/>
            <person name="Panchin Y.V."/>
        </authorList>
    </citation>
    <scope>NUCLEOTIDE SEQUENCE [LARGE SCALE GENOMIC DNA]</scope>
    <source>
        <strain evidence="8">Intl2013</strain>
        <tissue evidence="8">Whole animal</tissue>
    </source>
</reference>
<feature type="repeat" description="WD" evidence="6">
    <location>
        <begin position="224"/>
        <end position="265"/>
    </location>
</feature>
<dbReference type="PRINTS" id="PR00320">
    <property type="entry name" value="GPROTEINBRPT"/>
</dbReference>
<organism evidence="8 9">
    <name type="scientific">Intoshia linei</name>
    <dbReference type="NCBI Taxonomy" id="1819745"/>
    <lineage>
        <taxon>Eukaryota</taxon>
        <taxon>Metazoa</taxon>
        <taxon>Spiralia</taxon>
        <taxon>Lophotrochozoa</taxon>
        <taxon>Mesozoa</taxon>
        <taxon>Orthonectida</taxon>
        <taxon>Rhopaluridae</taxon>
        <taxon>Intoshia</taxon>
    </lineage>
</organism>
<dbReference type="InterPro" id="IPR020472">
    <property type="entry name" value="WD40_PAC1"/>
</dbReference>
<dbReference type="PROSITE" id="PS00678">
    <property type="entry name" value="WD_REPEATS_1"/>
    <property type="match status" value="1"/>
</dbReference>
<accession>A0A177B9M8</accession>
<dbReference type="InterPro" id="IPR015943">
    <property type="entry name" value="WD40/YVTN_repeat-like_dom_sf"/>
</dbReference>
<feature type="transmembrane region" description="Helical" evidence="7">
    <location>
        <begin position="427"/>
        <end position="452"/>
    </location>
</feature>
<feature type="repeat" description="WD" evidence="6">
    <location>
        <begin position="137"/>
        <end position="179"/>
    </location>
</feature>
<dbReference type="Proteomes" id="UP000078046">
    <property type="component" value="Unassembled WGS sequence"/>
</dbReference>
<dbReference type="Pfam" id="PF00400">
    <property type="entry name" value="WD40"/>
    <property type="match status" value="6"/>
</dbReference>
<evidence type="ECO:0000256" key="4">
    <source>
        <dbReference type="ARBA" id="ARBA00025536"/>
    </source>
</evidence>
<dbReference type="InterPro" id="IPR050844">
    <property type="entry name" value="Coatomer_complex_subunit"/>
</dbReference>
<name>A0A177B9M8_9BILA</name>
<keyword evidence="7" id="KW-1133">Transmembrane helix</keyword>
<keyword evidence="9" id="KW-1185">Reference proteome</keyword>
<dbReference type="CDD" id="cd00200">
    <property type="entry name" value="WD40"/>
    <property type="match status" value="1"/>
</dbReference>
<feature type="repeat" description="WD" evidence="6">
    <location>
        <begin position="180"/>
        <end position="223"/>
    </location>
</feature>
<feature type="transmembrane region" description="Helical" evidence="7">
    <location>
        <begin position="394"/>
        <end position="415"/>
    </location>
</feature>
<keyword evidence="7" id="KW-0472">Membrane</keyword>
<feature type="repeat" description="WD" evidence="6">
    <location>
        <begin position="94"/>
        <end position="126"/>
    </location>
</feature>
<dbReference type="InterPro" id="IPR001680">
    <property type="entry name" value="WD40_rpt"/>
</dbReference>
<dbReference type="SMART" id="SM00320">
    <property type="entry name" value="WD40"/>
    <property type="match status" value="6"/>
</dbReference>
<evidence type="ECO:0000313" key="9">
    <source>
        <dbReference type="Proteomes" id="UP000078046"/>
    </source>
</evidence>
<dbReference type="GO" id="GO:0006891">
    <property type="term" value="P:intra-Golgi vesicle-mediated transport"/>
    <property type="evidence" value="ECO:0007669"/>
    <property type="project" value="TreeGrafter"/>
</dbReference>
<evidence type="ECO:0000256" key="1">
    <source>
        <dbReference type="ARBA" id="ARBA00004347"/>
    </source>
</evidence>
<evidence type="ECO:0000256" key="7">
    <source>
        <dbReference type="SAM" id="Phobius"/>
    </source>
</evidence>
<evidence type="ECO:0000313" key="8">
    <source>
        <dbReference type="EMBL" id="OAF70261.1"/>
    </source>
</evidence>
<keyword evidence="3" id="KW-0677">Repeat</keyword>
<dbReference type="Gene3D" id="2.130.10.10">
    <property type="entry name" value="YVTN repeat-like/Quinoprotein amine dehydrogenase"/>
    <property type="match status" value="1"/>
</dbReference>
<dbReference type="GO" id="GO:0006886">
    <property type="term" value="P:intracellular protein transport"/>
    <property type="evidence" value="ECO:0007669"/>
    <property type="project" value="TreeGrafter"/>
</dbReference>
<dbReference type="EMBL" id="LWCA01000168">
    <property type="protein sequence ID" value="OAF70261.1"/>
    <property type="molecule type" value="Genomic_DNA"/>
</dbReference>
<protein>
    <recommendedName>
        <fullName evidence="5">Beta'-coat protein</fullName>
    </recommendedName>
</protein>
<sequence length="483" mass="55634">MSLFDVKRKLTARSDRVKCIDIHSTEPWIVASLYNGNVHFWNYESQSMTKTLEICTVPIRAVKFVPRKNWVITGSDDLMIRVYNYINLEKIKEFEAHSDYIRSMDVHASQPLLLTCSDDQTIKLWNWDKSWECIQSFEKHSHYIMQILFNPKDNNTFASASLDKTIKVWHLGSRNPNFSLEGHTRGVNTISYYHGPDKPYIISGSDDFTAKIWDYHNKSCVHTISGHVQNISAVYFHSELPVIITGSEDGTVKLWNSRTYRMEKTLNYGMDRIWTIAGRKNINEICMGFDSGTIVVKMGQENPMLSMDSNGKVVCCKNNDILQSHIKVSDSTKFEDGQLVDLSSKNIGTCEIYPHFFKHNSNGRKLNTPIDGNVSGKYENNEKIYVQVKNQSKVLFIQTLVYIFTQIPLFLYVAISHMNSFDWGMIVMLKSAISVFTLSLIFPFAFCIILIISEDFKFGYYKVLYLANSNLKVAEYQKNETII</sequence>
<evidence type="ECO:0000256" key="5">
    <source>
        <dbReference type="ARBA" id="ARBA00032920"/>
    </source>
</evidence>
<comment type="subcellular location">
    <subcellularLocation>
        <location evidence="1">Cytoplasmic vesicle</location>
        <location evidence="1">COPI-coated vesicle membrane</location>
        <topology evidence="1">Peripheral membrane protein</topology>
        <orientation evidence="1">Cytoplasmic side</orientation>
    </subcellularLocation>
</comment>
<gene>
    <name evidence="8" type="ORF">A3Q56_01977</name>
</gene>
<dbReference type="GO" id="GO:0030126">
    <property type="term" value="C:COPI vesicle coat"/>
    <property type="evidence" value="ECO:0007669"/>
    <property type="project" value="TreeGrafter"/>
</dbReference>